<evidence type="ECO:0000313" key="2">
    <source>
        <dbReference type="Proteomes" id="UP000789366"/>
    </source>
</evidence>
<comment type="caution">
    <text evidence="1">The sequence shown here is derived from an EMBL/GenBank/DDBJ whole genome shotgun (WGS) entry which is preliminary data.</text>
</comment>
<dbReference type="EMBL" id="CAJVPW010044346">
    <property type="protein sequence ID" value="CAG8753847.1"/>
    <property type="molecule type" value="Genomic_DNA"/>
</dbReference>
<sequence length="128" mass="14920">VEDWSYSPSCPVEARDTYEAEILKDRLNLLPNYYEDGNFSSVLHRAYDVPASFTKDGRNISFRQLCENLDDSKSNAVIKKFLKILVPEIGDQNFDDAASKFHSIFIECQHVLWTRINKLFEDLQRRAK</sequence>
<feature type="non-terminal residue" evidence="1">
    <location>
        <position position="1"/>
    </location>
</feature>
<dbReference type="Proteomes" id="UP000789366">
    <property type="component" value="Unassembled WGS sequence"/>
</dbReference>
<proteinExistence type="predicted"/>
<reference evidence="1" key="1">
    <citation type="submission" date="2021-06" db="EMBL/GenBank/DDBJ databases">
        <authorList>
            <person name="Kallberg Y."/>
            <person name="Tangrot J."/>
            <person name="Rosling A."/>
        </authorList>
    </citation>
    <scope>NUCLEOTIDE SEQUENCE</scope>
    <source>
        <strain evidence="1">28 12/20/2015</strain>
    </source>
</reference>
<accession>A0ACA9QJY8</accession>
<gene>
    <name evidence="1" type="ORF">SPELUC_LOCUS14669</name>
</gene>
<name>A0ACA9QJY8_9GLOM</name>
<evidence type="ECO:0000313" key="1">
    <source>
        <dbReference type="EMBL" id="CAG8753847.1"/>
    </source>
</evidence>
<organism evidence="1 2">
    <name type="scientific">Cetraspora pellucida</name>
    <dbReference type="NCBI Taxonomy" id="1433469"/>
    <lineage>
        <taxon>Eukaryota</taxon>
        <taxon>Fungi</taxon>
        <taxon>Fungi incertae sedis</taxon>
        <taxon>Mucoromycota</taxon>
        <taxon>Glomeromycotina</taxon>
        <taxon>Glomeromycetes</taxon>
        <taxon>Diversisporales</taxon>
        <taxon>Gigasporaceae</taxon>
        <taxon>Cetraspora</taxon>
    </lineage>
</organism>
<feature type="non-terminal residue" evidence="1">
    <location>
        <position position="128"/>
    </location>
</feature>
<keyword evidence="2" id="KW-1185">Reference proteome</keyword>
<protein>
    <submittedName>
        <fullName evidence="1">14072_t:CDS:1</fullName>
    </submittedName>
</protein>